<evidence type="ECO:0000313" key="1">
    <source>
        <dbReference type="EMBL" id="MCZ0666271.1"/>
    </source>
</evidence>
<sequence length="197" mass="23117">MNLEKQRENFKNHIAKFTDYGNIKILDFKEPESSHYRIRFLFEEDYCRLHISGDLGELVATNYSNMTYEKFSDFVNDIGYFEGKIDCMNRKIYVYDEGQAREDILNLMDEYDVKDEFMNDRFDFETIDDVVNDILEDFDKDRGIGSKGYDELGKVFSDVWEIVGDIGKQNTNILDLYMLAFKLATDQLQSSQKGGNI</sequence>
<organism evidence="1 2">
    <name type="scientific">Mediterraneibacter gnavus</name>
    <name type="common">Ruminococcus gnavus</name>
    <dbReference type="NCBI Taxonomy" id="33038"/>
    <lineage>
        <taxon>Bacteria</taxon>
        <taxon>Bacillati</taxon>
        <taxon>Bacillota</taxon>
        <taxon>Clostridia</taxon>
        <taxon>Lachnospirales</taxon>
        <taxon>Lachnospiraceae</taxon>
        <taxon>Mediterraneibacter</taxon>
    </lineage>
</organism>
<dbReference type="Proteomes" id="UP001079535">
    <property type="component" value="Unassembled WGS sequence"/>
</dbReference>
<gene>
    <name evidence="1" type="ORF">OZZ17_01775</name>
</gene>
<evidence type="ECO:0000313" key="2">
    <source>
        <dbReference type="Proteomes" id="UP001079535"/>
    </source>
</evidence>
<protein>
    <submittedName>
        <fullName evidence="1">Uncharacterized protein</fullName>
    </submittedName>
</protein>
<reference evidence="1" key="1">
    <citation type="submission" date="2022-11" db="EMBL/GenBank/DDBJ databases">
        <title>Temperate bacteriophages infecting mucin-degrading bacterium Ruminococcus gnavus from the human gut.</title>
        <authorList>
            <person name="Buttimer C."/>
        </authorList>
    </citation>
    <scope>NUCLEOTIDE SEQUENCE</scope>
    <source>
        <strain evidence="1">CCUG 49994</strain>
    </source>
</reference>
<comment type="caution">
    <text evidence="1">The sequence shown here is derived from an EMBL/GenBank/DDBJ whole genome shotgun (WGS) entry which is preliminary data.</text>
</comment>
<proteinExistence type="predicted"/>
<dbReference type="AlphaFoldDB" id="A0A9Q4HY06"/>
<accession>A0A9Q4HY06</accession>
<name>A0A9Q4HY06_MEDGN</name>
<dbReference type="RefSeq" id="WP_268803289.1">
    <property type="nucleotide sequence ID" value="NZ_JAPRAY010000002.1"/>
</dbReference>
<dbReference type="EMBL" id="JAPRAY010000002">
    <property type="protein sequence ID" value="MCZ0666271.1"/>
    <property type="molecule type" value="Genomic_DNA"/>
</dbReference>